<reference evidence="1" key="1">
    <citation type="submission" date="2021-03" db="EMBL/GenBank/DDBJ databases">
        <title>Draft genome sequence of rust myrtle Austropuccinia psidii MF-1, a brazilian biotype.</title>
        <authorList>
            <person name="Quecine M.C."/>
            <person name="Pachon D.M.R."/>
            <person name="Bonatelli M.L."/>
            <person name="Correr F.H."/>
            <person name="Franceschini L.M."/>
            <person name="Leite T.F."/>
            <person name="Margarido G.R.A."/>
            <person name="Almeida C.A."/>
            <person name="Ferrarezi J.A."/>
            <person name="Labate C.A."/>
        </authorList>
    </citation>
    <scope>NUCLEOTIDE SEQUENCE</scope>
    <source>
        <strain evidence="1">MF-1</strain>
    </source>
</reference>
<gene>
    <name evidence="1" type="ORF">O181_120784</name>
</gene>
<proteinExistence type="predicted"/>
<dbReference type="EMBL" id="AVOT02109049">
    <property type="protein sequence ID" value="MBW0581069.1"/>
    <property type="molecule type" value="Genomic_DNA"/>
</dbReference>
<protein>
    <submittedName>
        <fullName evidence="1">Uncharacterized protein</fullName>
    </submittedName>
</protein>
<accession>A0A9Q3KHB3</accession>
<keyword evidence="2" id="KW-1185">Reference proteome</keyword>
<dbReference type="AlphaFoldDB" id="A0A9Q3KHB3"/>
<dbReference type="Proteomes" id="UP000765509">
    <property type="component" value="Unassembled WGS sequence"/>
</dbReference>
<evidence type="ECO:0000313" key="1">
    <source>
        <dbReference type="EMBL" id="MBW0581069.1"/>
    </source>
</evidence>
<name>A0A9Q3KHB3_9BASI</name>
<evidence type="ECO:0000313" key="2">
    <source>
        <dbReference type="Proteomes" id="UP000765509"/>
    </source>
</evidence>
<sequence>MYGTVNKCTTTVNVINAFFTSTTFQISSRLIVSTRSNYPVVTTTSLTLLLDGCGNPTWSQVGANWPRHIIYGPLAPFGCSMALTPQPIVMAIYGLRPYPAVIGPLGQFTPHQPPGLHH</sequence>
<organism evidence="1 2">
    <name type="scientific">Austropuccinia psidii MF-1</name>
    <dbReference type="NCBI Taxonomy" id="1389203"/>
    <lineage>
        <taxon>Eukaryota</taxon>
        <taxon>Fungi</taxon>
        <taxon>Dikarya</taxon>
        <taxon>Basidiomycota</taxon>
        <taxon>Pucciniomycotina</taxon>
        <taxon>Pucciniomycetes</taxon>
        <taxon>Pucciniales</taxon>
        <taxon>Sphaerophragmiaceae</taxon>
        <taxon>Austropuccinia</taxon>
    </lineage>
</organism>
<comment type="caution">
    <text evidence="1">The sequence shown here is derived from an EMBL/GenBank/DDBJ whole genome shotgun (WGS) entry which is preliminary data.</text>
</comment>